<name>A0A418W019_9PROT</name>
<dbReference type="AlphaFoldDB" id="A0A418W019"/>
<evidence type="ECO:0000313" key="2">
    <source>
        <dbReference type="Proteomes" id="UP000283458"/>
    </source>
</evidence>
<organism evidence="1 2">
    <name type="scientific">Azospirillum cavernae</name>
    <dbReference type="NCBI Taxonomy" id="2320860"/>
    <lineage>
        <taxon>Bacteria</taxon>
        <taxon>Pseudomonadati</taxon>
        <taxon>Pseudomonadota</taxon>
        <taxon>Alphaproteobacteria</taxon>
        <taxon>Rhodospirillales</taxon>
        <taxon>Azospirillaceae</taxon>
        <taxon>Azospirillum</taxon>
    </lineage>
</organism>
<reference evidence="1 2" key="1">
    <citation type="submission" date="2018-09" db="EMBL/GenBank/DDBJ databases">
        <authorList>
            <person name="Zhu H."/>
        </authorList>
    </citation>
    <scope>NUCLEOTIDE SEQUENCE [LARGE SCALE GENOMIC DNA]</scope>
    <source>
        <strain evidence="1 2">K2W22B-5</strain>
    </source>
</reference>
<protein>
    <submittedName>
        <fullName evidence="1">Sulfotransferase family protein</fullName>
    </submittedName>
</protein>
<sequence length="331" mass="37254">MEPDGKYQTRDFRLNDLTSAVATTLSADFHRIPTDDFPHLYYGWGRCRVGSTAIANLFGEAGIPSYYQPVKSSMRNSLTGDPQSHWTPPLAHEHPNIFSKEVAGPYLMAECLYIPLQILIEAGYPVDRLHLIMLDRDPVLSLASWLNKWTDRVPRDRLIRHFVLASLNAIRVEGYAKRHGVATTHYIHEASRDPVRAAAALFHHLGLSDRFSAEAVTDWGEVEAFDSGKSSVIFVKEPDVYFVPDLHRAEPGYRYIDRSRGDVTDADLDLLTRMGVTELYEACAVACMGELHLSLDLSETVLGRRMTFSPETFAPDAFYETPPTERPILVS</sequence>
<accession>A0A418W019</accession>
<keyword evidence="2" id="KW-1185">Reference proteome</keyword>
<gene>
    <name evidence="1" type="ORF">D3877_01315</name>
</gene>
<keyword evidence="1" id="KW-0808">Transferase</keyword>
<dbReference type="EMBL" id="QYUL01000001">
    <property type="protein sequence ID" value="RJF83352.1"/>
    <property type="molecule type" value="Genomic_DNA"/>
</dbReference>
<proteinExistence type="predicted"/>
<evidence type="ECO:0000313" key="1">
    <source>
        <dbReference type="EMBL" id="RJF83352.1"/>
    </source>
</evidence>
<dbReference type="Proteomes" id="UP000283458">
    <property type="component" value="Unassembled WGS sequence"/>
</dbReference>
<comment type="caution">
    <text evidence="1">The sequence shown here is derived from an EMBL/GenBank/DDBJ whole genome shotgun (WGS) entry which is preliminary data.</text>
</comment>
<dbReference type="GO" id="GO:0016740">
    <property type="term" value="F:transferase activity"/>
    <property type="evidence" value="ECO:0007669"/>
    <property type="project" value="UniProtKB-KW"/>
</dbReference>